<dbReference type="Gene3D" id="3.40.50.720">
    <property type="entry name" value="NAD(P)-binding Rossmann-like Domain"/>
    <property type="match status" value="1"/>
</dbReference>
<evidence type="ECO:0000256" key="2">
    <source>
        <dbReference type="ARBA" id="ARBA00022857"/>
    </source>
</evidence>
<dbReference type="PANTHER" id="PTHR24320:SF282">
    <property type="entry name" value="WW DOMAIN-CONTAINING OXIDOREDUCTASE"/>
    <property type="match status" value="1"/>
</dbReference>
<reference evidence="7" key="1">
    <citation type="submission" date="2015-10" db="EMBL/GenBank/DDBJ databases">
        <authorList>
            <person name="Devillers H."/>
        </authorList>
    </citation>
    <scope>NUCLEOTIDE SEQUENCE [LARGE SCALE GENOMIC DNA]</scope>
</reference>
<feature type="transmembrane region" description="Helical" evidence="5">
    <location>
        <begin position="30"/>
        <end position="49"/>
    </location>
</feature>
<dbReference type="Proteomes" id="UP000236544">
    <property type="component" value="Unassembled WGS sequence"/>
</dbReference>
<keyword evidence="5" id="KW-1133">Transmembrane helix</keyword>
<evidence type="ECO:0000256" key="1">
    <source>
        <dbReference type="ARBA" id="ARBA00006484"/>
    </source>
</evidence>
<dbReference type="GO" id="GO:0016491">
    <property type="term" value="F:oxidoreductase activity"/>
    <property type="evidence" value="ECO:0007669"/>
    <property type="project" value="UniProtKB-KW"/>
</dbReference>
<sequence>MPARDLDQLPYYDLRKQRKVALVTGGNSGIGWYTVLHLYMHGFVVYVAGRNSSRVNRAIKDIKKEARTRNKSLAADQRHPVGELHFLALDLTELKVVEKAAKRFRSLESSLDVLINNAGVMALPYSVTEDGFEIQLQTNYVAHFLLTMRLLPSVKRCRGRIITVSSIGHNLEFSYFSLSQSFNYKPNMLFTWMRYAMAKTASIQFAKMLAIKHPDVLCISVHPGLVMKTNLFSYWTRLPIVGIFFWFFFQLVGYFFGVSNEEGSVATLKGALSTELEREWDNGKYYTTGGIESKPSYVANNLDNAASTWLWTIHELRDRGYEPT</sequence>
<dbReference type="Pfam" id="PF00106">
    <property type="entry name" value="adh_short"/>
    <property type="match status" value="1"/>
</dbReference>
<dbReference type="PRINTS" id="PR00080">
    <property type="entry name" value="SDRFAMILY"/>
</dbReference>
<keyword evidence="2" id="KW-0521">NADP</keyword>
<evidence type="ECO:0000313" key="7">
    <source>
        <dbReference type="Proteomes" id="UP000236544"/>
    </source>
</evidence>
<keyword evidence="3" id="KW-0560">Oxidoreductase</keyword>
<feature type="transmembrane region" description="Helical" evidence="5">
    <location>
        <begin position="234"/>
        <end position="256"/>
    </location>
</feature>
<dbReference type="PRINTS" id="PR00081">
    <property type="entry name" value="GDHRDH"/>
</dbReference>
<keyword evidence="5" id="KW-0472">Membrane</keyword>
<dbReference type="OrthoDB" id="191139at2759"/>
<evidence type="ECO:0000256" key="4">
    <source>
        <dbReference type="RuleBase" id="RU000363"/>
    </source>
</evidence>
<dbReference type="InterPro" id="IPR002347">
    <property type="entry name" value="SDR_fam"/>
</dbReference>
<dbReference type="PANTHER" id="PTHR24320">
    <property type="entry name" value="RETINOL DEHYDROGENASE"/>
    <property type="match status" value="1"/>
</dbReference>
<comment type="similarity">
    <text evidence="1 4">Belongs to the short-chain dehydrogenases/reductases (SDR) family.</text>
</comment>
<organism evidence="6 7">
    <name type="scientific">Lachancea quebecensis</name>
    <dbReference type="NCBI Taxonomy" id="1654605"/>
    <lineage>
        <taxon>Eukaryota</taxon>
        <taxon>Fungi</taxon>
        <taxon>Dikarya</taxon>
        <taxon>Ascomycota</taxon>
        <taxon>Saccharomycotina</taxon>
        <taxon>Saccharomycetes</taxon>
        <taxon>Saccharomycetales</taxon>
        <taxon>Saccharomycetaceae</taxon>
        <taxon>Lachancea</taxon>
    </lineage>
</organism>
<gene>
    <name evidence="6" type="ORF">LAQU0_S01e05512g</name>
</gene>
<accession>A0A0P1KKL9</accession>
<keyword evidence="5" id="KW-0812">Transmembrane</keyword>
<dbReference type="SUPFAM" id="SSF51735">
    <property type="entry name" value="NAD(P)-binding Rossmann-fold domains"/>
    <property type="match status" value="1"/>
</dbReference>
<protein>
    <submittedName>
        <fullName evidence="6">LAQU0S01e05512g1_1</fullName>
    </submittedName>
</protein>
<evidence type="ECO:0000313" key="6">
    <source>
        <dbReference type="EMBL" id="CUS20389.1"/>
    </source>
</evidence>
<evidence type="ECO:0000256" key="3">
    <source>
        <dbReference type="ARBA" id="ARBA00023002"/>
    </source>
</evidence>
<name>A0A0P1KKL9_9SACH</name>
<evidence type="ECO:0000256" key="5">
    <source>
        <dbReference type="SAM" id="Phobius"/>
    </source>
</evidence>
<keyword evidence="7" id="KW-1185">Reference proteome</keyword>
<dbReference type="EMBL" id="LN890560">
    <property type="protein sequence ID" value="CUS20389.1"/>
    <property type="molecule type" value="Genomic_DNA"/>
</dbReference>
<dbReference type="InterPro" id="IPR036291">
    <property type="entry name" value="NAD(P)-bd_dom_sf"/>
</dbReference>
<dbReference type="AlphaFoldDB" id="A0A0P1KKL9"/>
<proteinExistence type="inferred from homology"/>